<protein>
    <submittedName>
        <fullName evidence="5">Carboxypeptidase N subunit 2</fullName>
    </submittedName>
</protein>
<keyword evidence="2 4" id="KW-0732">Signal</keyword>
<sequence>MNYKILYLFSCLNFVFVFGKESLCQNTEKCACSDSGGKILVECHHIDDMNQLQNLNKDLNFKTISSLQIYDCKAKIIKSISFLNFSINHLRSTCPFSKIDDNSLTSIDSLKELKLFSTDLLKIPKAVGKLDDLKLLHINDGKFKFHFEKEIQNMTKLKELSLKNNQLHQIGPKAFSGNTNLKIIDLSRNSLIKLHSGIFEENRNLKKVFLQINKLNSTQGVFENTNIEEINIRDNKLTSIKDAFQHDLELEILNLGKNPLKQISSTAFNANVKQLKTLILDQCDLFSLPSMVFVHLTKLEELDLSRNKLETLPPEVFLPLRNLVKVDLHDNGIRIIGNVFNQNSRLEIINLSGNLLRSCGRAFHGLQNLKEIDLEDNQLEAIAKSDFATSPSITNLILKKNKIDQIDSDSFLYLDQLKNLSLAFNKLKSLNESLRNTPELENLHLHSNRLNEIGKSEFLNCPKLKKINLSNNSLTEINGAFRNLESLRLVSLSHNKLTTLTRNTFPEQFNVKKIYASGNRWRCDCRMIWLLDSNTPFKIPSIPRRFLCYAPQRFSKKYLSELTPLDLTIWPETCDDSFCKCTCVAKEEKFFVRVDCSNRNLTQVPSEFPLEVGELYLQNNLLTSPTNLNIHSLKLLRHLDVERNFLSDVDFYLPKRLETLKLASNNLTRFLSYFPPGITTWTLSNNPWICDCSAIQFLKFLKSESSKVVDINATRCGHIGKKIELYGKIISELTEYELCPERLRRDIFLGVLVFEDSPSGVLAAVAAGMQVVMVPDPRVDAKLCKNATLVLNSLEKFQPELFGLPAFADHQ</sequence>
<dbReference type="EMBL" id="BMAW01125648">
    <property type="protein sequence ID" value="GFU13333.1"/>
    <property type="molecule type" value="Genomic_DNA"/>
</dbReference>
<dbReference type="PANTHER" id="PTHR24369">
    <property type="entry name" value="ANTIGEN BSP, PUTATIVE-RELATED"/>
    <property type="match status" value="1"/>
</dbReference>
<evidence type="ECO:0000256" key="1">
    <source>
        <dbReference type="ARBA" id="ARBA00022614"/>
    </source>
</evidence>
<proteinExistence type="predicted"/>
<evidence type="ECO:0000256" key="3">
    <source>
        <dbReference type="ARBA" id="ARBA00022737"/>
    </source>
</evidence>
<dbReference type="InterPro" id="IPR003591">
    <property type="entry name" value="Leu-rich_rpt_typical-subtyp"/>
</dbReference>
<dbReference type="SUPFAM" id="SSF52058">
    <property type="entry name" value="L domain-like"/>
    <property type="match status" value="3"/>
</dbReference>
<reference evidence="5" key="1">
    <citation type="submission" date="2020-08" db="EMBL/GenBank/DDBJ databases">
        <title>Multicomponent nature underlies the extraordinary mechanical properties of spider dragline silk.</title>
        <authorList>
            <person name="Kono N."/>
            <person name="Nakamura H."/>
            <person name="Mori M."/>
            <person name="Yoshida Y."/>
            <person name="Ohtoshi R."/>
            <person name="Malay A.D."/>
            <person name="Moran D.A.P."/>
            <person name="Tomita M."/>
            <person name="Numata K."/>
            <person name="Arakawa K."/>
        </authorList>
    </citation>
    <scope>NUCLEOTIDE SEQUENCE</scope>
</reference>
<keyword evidence="6" id="KW-1185">Reference proteome</keyword>
<dbReference type="Proteomes" id="UP000887013">
    <property type="component" value="Unassembled WGS sequence"/>
</dbReference>
<dbReference type="OrthoDB" id="6426824at2759"/>
<comment type="caution">
    <text evidence="5">The sequence shown here is derived from an EMBL/GenBank/DDBJ whole genome shotgun (WGS) entry which is preliminary data.</text>
</comment>
<name>A0A8X6UGX4_NEPPI</name>
<evidence type="ECO:0000256" key="2">
    <source>
        <dbReference type="ARBA" id="ARBA00022729"/>
    </source>
</evidence>
<dbReference type="InterPro" id="IPR001611">
    <property type="entry name" value="Leu-rich_rpt"/>
</dbReference>
<keyword evidence="5" id="KW-0378">Hydrolase</keyword>
<evidence type="ECO:0000313" key="5">
    <source>
        <dbReference type="EMBL" id="GFU13333.1"/>
    </source>
</evidence>
<feature type="signal peptide" evidence="4">
    <location>
        <begin position="1"/>
        <end position="19"/>
    </location>
</feature>
<keyword evidence="1" id="KW-0433">Leucine-rich repeat</keyword>
<dbReference type="PROSITE" id="PS51450">
    <property type="entry name" value="LRR"/>
    <property type="match status" value="3"/>
</dbReference>
<dbReference type="InterPro" id="IPR050541">
    <property type="entry name" value="LRR_TM_domain-containing"/>
</dbReference>
<accession>A0A8X6UGX4</accession>
<dbReference type="SMART" id="SM00369">
    <property type="entry name" value="LRR_TYP"/>
    <property type="match status" value="13"/>
</dbReference>
<dbReference type="AlphaFoldDB" id="A0A8X6UGX4"/>
<feature type="chain" id="PRO_5036485794" evidence="4">
    <location>
        <begin position="20"/>
        <end position="811"/>
    </location>
</feature>
<gene>
    <name evidence="5" type="primary">Cpn2_1</name>
    <name evidence="5" type="ORF">NPIL_582791</name>
</gene>
<keyword evidence="3" id="KW-0677">Repeat</keyword>
<dbReference type="SUPFAM" id="SSF56784">
    <property type="entry name" value="HAD-like"/>
    <property type="match status" value="1"/>
</dbReference>
<dbReference type="InterPro" id="IPR032675">
    <property type="entry name" value="LRR_dom_sf"/>
</dbReference>
<dbReference type="SMART" id="SM00365">
    <property type="entry name" value="LRR_SD22"/>
    <property type="match status" value="8"/>
</dbReference>
<dbReference type="GO" id="GO:0004180">
    <property type="term" value="F:carboxypeptidase activity"/>
    <property type="evidence" value="ECO:0007669"/>
    <property type="project" value="UniProtKB-KW"/>
</dbReference>
<dbReference type="GO" id="GO:0005886">
    <property type="term" value="C:plasma membrane"/>
    <property type="evidence" value="ECO:0007669"/>
    <property type="project" value="TreeGrafter"/>
</dbReference>
<dbReference type="InterPro" id="IPR036412">
    <property type="entry name" value="HAD-like_sf"/>
</dbReference>
<dbReference type="PANTHER" id="PTHR24369:SF210">
    <property type="entry name" value="CHAOPTIN-RELATED"/>
    <property type="match status" value="1"/>
</dbReference>
<keyword evidence="5" id="KW-0645">Protease</keyword>
<evidence type="ECO:0000313" key="6">
    <source>
        <dbReference type="Proteomes" id="UP000887013"/>
    </source>
</evidence>
<keyword evidence="5" id="KW-0121">Carboxypeptidase</keyword>
<dbReference type="InterPro" id="IPR023214">
    <property type="entry name" value="HAD_sf"/>
</dbReference>
<dbReference type="Gene3D" id="3.80.10.10">
    <property type="entry name" value="Ribonuclease Inhibitor"/>
    <property type="match status" value="5"/>
</dbReference>
<evidence type="ECO:0000256" key="4">
    <source>
        <dbReference type="SAM" id="SignalP"/>
    </source>
</evidence>
<dbReference type="Gene3D" id="3.40.50.1000">
    <property type="entry name" value="HAD superfamily/HAD-like"/>
    <property type="match status" value="1"/>
</dbReference>
<dbReference type="Pfam" id="PF13855">
    <property type="entry name" value="LRR_8"/>
    <property type="match status" value="4"/>
</dbReference>
<organism evidence="5 6">
    <name type="scientific">Nephila pilipes</name>
    <name type="common">Giant wood spider</name>
    <name type="synonym">Nephila maculata</name>
    <dbReference type="NCBI Taxonomy" id="299642"/>
    <lineage>
        <taxon>Eukaryota</taxon>
        <taxon>Metazoa</taxon>
        <taxon>Ecdysozoa</taxon>
        <taxon>Arthropoda</taxon>
        <taxon>Chelicerata</taxon>
        <taxon>Arachnida</taxon>
        <taxon>Araneae</taxon>
        <taxon>Araneomorphae</taxon>
        <taxon>Entelegynae</taxon>
        <taxon>Araneoidea</taxon>
        <taxon>Nephilidae</taxon>
        <taxon>Nephila</taxon>
    </lineage>
</organism>